<dbReference type="GO" id="GO:0016197">
    <property type="term" value="P:endosomal transport"/>
    <property type="evidence" value="ECO:0007669"/>
    <property type="project" value="TreeGrafter"/>
</dbReference>
<evidence type="ECO:0000256" key="1">
    <source>
        <dbReference type="ARBA" id="ARBA00022741"/>
    </source>
</evidence>
<dbReference type="OrthoDB" id="2194947at2759"/>
<dbReference type="Proteomes" id="UP000292362">
    <property type="component" value="Unassembled WGS sequence"/>
</dbReference>
<dbReference type="SMART" id="SM00382">
    <property type="entry name" value="AAA"/>
    <property type="match status" value="1"/>
</dbReference>
<dbReference type="InterPro" id="IPR027417">
    <property type="entry name" value="P-loop_NTPase"/>
</dbReference>
<dbReference type="GO" id="GO:0007033">
    <property type="term" value="P:vacuole organization"/>
    <property type="evidence" value="ECO:0007669"/>
    <property type="project" value="TreeGrafter"/>
</dbReference>
<evidence type="ECO:0000313" key="5">
    <source>
        <dbReference type="EMBL" id="TBU12626.1"/>
    </source>
</evidence>
<gene>
    <name evidence="4" type="ORF">CWI37_0838p0010</name>
    <name evidence="5" type="ORF">CWI38_0689p0030</name>
</gene>
<dbReference type="Gene3D" id="3.40.50.300">
    <property type="entry name" value="P-loop containing nucleotide triphosphate hydrolases"/>
    <property type="match status" value="1"/>
</dbReference>
<keyword evidence="1" id="KW-0547">Nucleotide-binding</keyword>
<dbReference type="Gene3D" id="1.10.8.60">
    <property type="match status" value="1"/>
</dbReference>
<dbReference type="InterPro" id="IPR003959">
    <property type="entry name" value="ATPase_AAA_core"/>
</dbReference>
<accession>A0A4Q9L3A4</accession>
<sequence length="405" mass="47371">MKNIFEEVLKINMEKDTLLRKQKVIRICNEFIDFLLQNKEEENYLLYKKIACRLVEYCEMFKNIKNPFLGKTIIEEVKNILEKENGKFICDERKIHKKVEINCGKNGTLEDVIGLEKVKTMFFDSIKLPILHPELFIGNRKPPRCILLYGPPGTGKTCIVNLLGSILSNLKIIQFSASDIFSKYVGDSEKQIRNIFETAENNMPCVIFIDEIDFICQERINNTNECNNRIKSELLIRLNELDTKKNIFFVGATNFPWSLDHAFIRRFHKKIYIGLPEVEDRIKILKFYLSKNSNKLAEQDYTFMAENTNCFSGSDIKNLCENMLCLTLDELKKCKKFIRENNIYRPWKHGDSDPLICSFEEIPGTILEPPLLLTHFQEAIKNSKSSIKKDEIIKFIEWTNIYGEK</sequence>
<feature type="domain" description="AAA+ ATPase" evidence="3">
    <location>
        <begin position="142"/>
        <end position="277"/>
    </location>
</feature>
<dbReference type="EMBL" id="PITK01000689">
    <property type="protein sequence ID" value="TBU12626.1"/>
    <property type="molecule type" value="Genomic_DNA"/>
</dbReference>
<dbReference type="VEuPathDB" id="MicrosporidiaDB:CWI37_0838p0010"/>
<reference evidence="6 7" key="1">
    <citation type="submission" date="2017-12" db="EMBL/GenBank/DDBJ databases">
        <authorList>
            <person name="Pombert J.-F."/>
            <person name="Haag K.L."/>
            <person name="Ebert D."/>
        </authorList>
    </citation>
    <scope>NUCLEOTIDE SEQUENCE [LARGE SCALE GENOMIC DNA]</scope>
    <source>
        <strain evidence="4">FI-OER-3-3</strain>
        <strain evidence="5">IL-G-3</strain>
    </source>
</reference>
<keyword evidence="6" id="KW-1185">Reference proteome</keyword>
<evidence type="ECO:0000313" key="4">
    <source>
        <dbReference type="EMBL" id="TBU00990.1"/>
    </source>
</evidence>
<dbReference type="InterPro" id="IPR050304">
    <property type="entry name" value="MT-severing_AAA_ATPase"/>
</dbReference>
<dbReference type="InterPro" id="IPR003593">
    <property type="entry name" value="AAA+_ATPase"/>
</dbReference>
<name>A0A4Q9L3A4_9MICR</name>
<evidence type="ECO:0000256" key="2">
    <source>
        <dbReference type="ARBA" id="ARBA00022840"/>
    </source>
</evidence>
<evidence type="ECO:0000313" key="7">
    <source>
        <dbReference type="Proteomes" id="UP000292362"/>
    </source>
</evidence>
<dbReference type="GO" id="GO:0016887">
    <property type="term" value="F:ATP hydrolysis activity"/>
    <property type="evidence" value="ECO:0007669"/>
    <property type="project" value="InterPro"/>
</dbReference>
<protein>
    <submittedName>
        <fullName evidence="4">Vacuolar protein sorting-associated protein</fullName>
    </submittedName>
</protein>
<proteinExistence type="predicted"/>
<evidence type="ECO:0000313" key="6">
    <source>
        <dbReference type="Proteomes" id="UP000292282"/>
    </source>
</evidence>
<dbReference type="VEuPathDB" id="MicrosporidiaDB:CWI38_0689p0030"/>
<dbReference type="GO" id="GO:0005524">
    <property type="term" value="F:ATP binding"/>
    <property type="evidence" value="ECO:0007669"/>
    <property type="project" value="UniProtKB-KW"/>
</dbReference>
<dbReference type="InterPro" id="IPR015415">
    <property type="entry name" value="Spast_Vps4_C"/>
</dbReference>
<comment type="caution">
    <text evidence="4">The sequence shown here is derived from an EMBL/GenBank/DDBJ whole genome shotgun (WGS) entry which is preliminary data.</text>
</comment>
<dbReference type="AlphaFoldDB" id="A0A4Q9L3A4"/>
<dbReference type="Pfam" id="PF09336">
    <property type="entry name" value="Vps4_C"/>
    <property type="match status" value="1"/>
</dbReference>
<dbReference type="PANTHER" id="PTHR23074:SF83">
    <property type="entry name" value="VACUOLAR PROTEIN SORTING-ASSOCIATED PROTEIN 4A"/>
    <property type="match status" value="1"/>
</dbReference>
<evidence type="ECO:0000259" key="3">
    <source>
        <dbReference type="SMART" id="SM00382"/>
    </source>
</evidence>
<dbReference type="STRING" id="1176355.A0A4Q9L3A4"/>
<keyword evidence="2" id="KW-0067">ATP-binding</keyword>
<dbReference type="Pfam" id="PF00004">
    <property type="entry name" value="AAA"/>
    <property type="match status" value="1"/>
</dbReference>
<dbReference type="PANTHER" id="PTHR23074">
    <property type="entry name" value="AAA DOMAIN-CONTAINING"/>
    <property type="match status" value="1"/>
</dbReference>
<dbReference type="SUPFAM" id="SSF52540">
    <property type="entry name" value="P-loop containing nucleoside triphosphate hydrolases"/>
    <property type="match status" value="1"/>
</dbReference>
<dbReference type="EMBL" id="PITJ01000838">
    <property type="protein sequence ID" value="TBU00990.1"/>
    <property type="molecule type" value="Genomic_DNA"/>
</dbReference>
<dbReference type="Proteomes" id="UP000292282">
    <property type="component" value="Unassembled WGS sequence"/>
</dbReference>
<organism evidence="4 7">
    <name type="scientific">Hamiltosporidium tvaerminnensis</name>
    <dbReference type="NCBI Taxonomy" id="1176355"/>
    <lineage>
        <taxon>Eukaryota</taxon>
        <taxon>Fungi</taxon>
        <taxon>Fungi incertae sedis</taxon>
        <taxon>Microsporidia</taxon>
        <taxon>Dubosqiidae</taxon>
        <taxon>Hamiltosporidium</taxon>
    </lineage>
</organism>